<dbReference type="Proteomes" id="UP001238496">
    <property type="component" value="Unassembled WGS sequence"/>
</dbReference>
<keyword evidence="5 10" id="KW-0169">Cobalamin biosynthesis</keyword>
<organism evidence="11 12">
    <name type="scientific">Peteryoungia aggregata LMG 23059</name>
    <dbReference type="NCBI Taxonomy" id="1368425"/>
    <lineage>
        <taxon>Bacteria</taxon>
        <taxon>Pseudomonadati</taxon>
        <taxon>Pseudomonadota</taxon>
        <taxon>Alphaproteobacteria</taxon>
        <taxon>Hyphomicrobiales</taxon>
        <taxon>Rhizobiaceae</taxon>
        <taxon>Peteryoungia</taxon>
    </lineage>
</organism>
<protein>
    <recommendedName>
        <fullName evidence="4 10">Nicotinate-nucleotide--dimethylbenzimidazole phosphoribosyltransferase</fullName>
        <shortName evidence="10">NN:DBI PRT</shortName>
        <ecNumber evidence="3 10">2.4.2.21</ecNumber>
    </recommendedName>
    <alternativeName>
        <fullName evidence="8 10">N(1)-alpha-phosphoribosyltransferase</fullName>
    </alternativeName>
</protein>
<keyword evidence="7 10" id="KW-0808">Transferase</keyword>
<dbReference type="SUPFAM" id="SSF52733">
    <property type="entry name" value="Nicotinate mononucleotide:5,6-dimethylbenzimidazole phosphoribosyltransferase (CobT)"/>
    <property type="match status" value="1"/>
</dbReference>
<gene>
    <name evidence="10" type="primary">cobT</name>
    <name evidence="11" type="ORF">J2045_002437</name>
</gene>
<evidence type="ECO:0000256" key="9">
    <source>
        <dbReference type="ARBA" id="ARBA00047340"/>
    </source>
</evidence>
<dbReference type="InterPro" id="IPR017846">
    <property type="entry name" value="Nict_dMeBzImd_PRibTrfase_bact"/>
</dbReference>
<evidence type="ECO:0000256" key="4">
    <source>
        <dbReference type="ARBA" id="ARBA00015486"/>
    </source>
</evidence>
<sequence>MREATKPDLLEEYKEAPLMTVTGLPFDDFRALLRDLPGPNSAALVAARDRDRQLTKPPGALGRLEEIAMWLAAWSGRAPAVNRPLVAIFAGNHGVTKHGITPFPPSVTQQMVENFAAGGAAINQICVTHDLGLKIFDLALDYPTGDITCEPALSERDCAATMAFGMEAIAGGTDLLCIGEMGIGNTTIAAAINLALYGGEAEDWVGPGTGSEGEVLARKVAAVKQAVAFHQEHLSDPLEVLRRLGGREIAAMAGAILAARMEKIPVLIDGYVATAAASILKAANPSALDHCLIGHVSGEPGHLRAIERLGKTPLLALGMRLGEGTGAALAAGIVKAAAACHSGMATFEQAGVSNKSHD</sequence>
<keyword evidence="6 10" id="KW-0328">Glycosyltransferase</keyword>
<dbReference type="EC" id="2.4.2.21" evidence="3 10"/>
<comment type="similarity">
    <text evidence="2 10">Belongs to the CobT family.</text>
</comment>
<dbReference type="InterPro" id="IPR023195">
    <property type="entry name" value="Nict_dMeBzImd_PRibTrfase_N"/>
</dbReference>
<evidence type="ECO:0000313" key="12">
    <source>
        <dbReference type="Proteomes" id="UP001238496"/>
    </source>
</evidence>
<dbReference type="InterPro" id="IPR003200">
    <property type="entry name" value="Nict_dMeBzImd_PRibTrfase"/>
</dbReference>
<name>A0ABU0G9I8_9HYPH</name>
<evidence type="ECO:0000256" key="10">
    <source>
        <dbReference type="HAMAP-Rule" id="MF_00230"/>
    </source>
</evidence>
<dbReference type="GO" id="GO:0008939">
    <property type="term" value="F:nicotinate-nucleotide-dimethylbenzimidazole phosphoribosyltransferase activity"/>
    <property type="evidence" value="ECO:0007669"/>
    <property type="project" value="UniProtKB-EC"/>
</dbReference>
<comment type="catalytic activity">
    <reaction evidence="9 10">
        <text>5,6-dimethylbenzimidazole + nicotinate beta-D-ribonucleotide = alpha-ribazole 5'-phosphate + nicotinate + H(+)</text>
        <dbReference type="Rhea" id="RHEA:11196"/>
        <dbReference type="ChEBI" id="CHEBI:15378"/>
        <dbReference type="ChEBI" id="CHEBI:15890"/>
        <dbReference type="ChEBI" id="CHEBI:32544"/>
        <dbReference type="ChEBI" id="CHEBI:57502"/>
        <dbReference type="ChEBI" id="CHEBI:57918"/>
        <dbReference type="EC" id="2.4.2.21"/>
    </reaction>
</comment>
<dbReference type="HAMAP" id="MF_00230">
    <property type="entry name" value="CobT"/>
    <property type="match status" value="1"/>
</dbReference>
<reference evidence="11 12" key="1">
    <citation type="submission" date="2023-07" db="EMBL/GenBank/DDBJ databases">
        <title>Genomic Encyclopedia of Type Strains, Phase IV (KMG-IV): sequencing the most valuable type-strain genomes for metagenomic binning, comparative biology and taxonomic classification.</title>
        <authorList>
            <person name="Goeker M."/>
        </authorList>
    </citation>
    <scope>NUCLEOTIDE SEQUENCE [LARGE SCALE GENOMIC DNA]</scope>
    <source>
        <strain evidence="11 12">DSM 1111</strain>
    </source>
</reference>
<evidence type="ECO:0000256" key="6">
    <source>
        <dbReference type="ARBA" id="ARBA00022676"/>
    </source>
</evidence>
<dbReference type="Gene3D" id="1.10.1610.10">
    <property type="match status" value="1"/>
</dbReference>
<evidence type="ECO:0000256" key="7">
    <source>
        <dbReference type="ARBA" id="ARBA00022679"/>
    </source>
</evidence>
<dbReference type="Pfam" id="PF02277">
    <property type="entry name" value="DBI_PRT"/>
    <property type="match status" value="1"/>
</dbReference>
<feature type="active site" description="Proton acceptor" evidence="10">
    <location>
        <position position="323"/>
    </location>
</feature>
<dbReference type="InterPro" id="IPR036087">
    <property type="entry name" value="Nict_dMeBzImd_PRibTrfase_sf"/>
</dbReference>
<dbReference type="NCBIfam" id="TIGR03160">
    <property type="entry name" value="cobT_DBIPRT"/>
    <property type="match status" value="1"/>
</dbReference>
<comment type="pathway">
    <text evidence="1 10">Nucleoside biosynthesis; alpha-ribazole biosynthesis; alpha-ribazole from 5,6-dimethylbenzimidazole: step 1/2.</text>
</comment>
<evidence type="ECO:0000313" key="11">
    <source>
        <dbReference type="EMBL" id="MDQ0421401.1"/>
    </source>
</evidence>
<evidence type="ECO:0000256" key="8">
    <source>
        <dbReference type="ARBA" id="ARBA00030686"/>
    </source>
</evidence>
<comment type="caution">
    <text evidence="11">The sequence shown here is derived from an EMBL/GenBank/DDBJ whole genome shotgun (WGS) entry which is preliminary data.</text>
</comment>
<dbReference type="CDD" id="cd02439">
    <property type="entry name" value="DMB-PRT_CobT"/>
    <property type="match status" value="1"/>
</dbReference>
<accession>A0ABU0G9I8</accession>
<dbReference type="PANTHER" id="PTHR43463:SF1">
    <property type="entry name" value="NICOTINATE-NUCLEOTIDE--DIMETHYLBENZIMIDAZOLE PHOSPHORIBOSYLTRANSFERASE"/>
    <property type="match status" value="1"/>
</dbReference>
<evidence type="ECO:0000256" key="1">
    <source>
        <dbReference type="ARBA" id="ARBA00005049"/>
    </source>
</evidence>
<evidence type="ECO:0000256" key="5">
    <source>
        <dbReference type="ARBA" id="ARBA00022573"/>
    </source>
</evidence>
<evidence type="ECO:0000256" key="3">
    <source>
        <dbReference type="ARBA" id="ARBA00011991"/>
    </source>
</evidence>
<keyword evidence="12" id="KW-1185">Reference proteome</keyword>
<dbReference type="Gene3D" id="3.40.50.10210">
    <property type="match status" value="1"/>
</dbReference>
<dbReference type="EMBL" id="JAUSUW010000006">
    <property type="protein sequence ID" value="MDQ0421401.1"/>
    <property type="molecule type" value="Genomic_DNA"/>
</dbReference>
<evidence type="ECO:0000256" key="2">
    <source>
        <dbReference type="ARBA" id="ARBA00007110"/>
    </source>
</evidence>
<comment type="function">
    <text evidence="10">Catalyzes the synthesis of alpha-ribazole-5'-phosphate from nicotinate mononucleotide (NAMN) and 5,6-dimethylbenzimidazole (DMB).</text>
</comment>
<dbReference type="NCBIfam" id="NF000996">
    <property type="entry name" value="PRK00105.1"/>
    <property type="match status" value="1"/>
</dbReference>
<dbReference type="PANTHER" id="PTHR43463">
    <property type="entry name" value="NICOTINATE-NUCLEOTIDE--DIMETHYLBENZIMIDAZOLE PHOSPHORIBOSYLTRANSFERASE"/>
    <property type="match status" value="1"/>
</dbReference>
<proteinExistence type="inferred from homology"/>